<protein>
    <submittedName>
        <fullName evidence="3">Uncharacterized protein</fullName>
    </submittedName>
</protein>
<evidence type="ECO:0000256" key="2">
    <source>
        <dbReference type="SAM" id="SignalP"/>
    </source>
</evidence>
<dbReference type="InterPro" id="IPR039923">
    <property type="entry name" value="Protodermal_1"/>
</dbReference>
<keyword evidence="4" id="KW-1185">Reference proteome</keyword>
<evidence type="ECO:0000256" key="1">
    <source>
        <dbReference type="SAM" id="MobiDB-lite"/>
    </source>
</evidence>
<feature type="chain" id="PRO_5047009406" evidence="2">
    <location>
        <begin position="28"/>
        <end position="376"/>
    </location>
</feature>
<evidence type="ECO:0000313" key="3">
    <source>
        <dbReference type="EMBL" id="CAK9278855.1"/>
    </source>
</evidence>
<feature type="compositionally biased region" description="Low complexity" evidence="1">
    <location>
        <begin position="106"/>
        <end position="149"/>
    </location>
</feature>
<dbReference type="PANTHER" id="PTHR33210">
    <property type="entry name" value="PROTODERMAL FACTOR 1"/>
    <property type="match status" value="1"/>
</dbReference>
<dbReference type="EMBL" id="OZ020104">
    <property type="protein sequence ID" value="CAK9278855.1"/>
    <property type="molecule type" value="Genomic_DNA"/>
</dbReference>
<sequence length="376" mass="39080">MGRAAASRALQMLFVLVCFVSVELLHAAESSTVVGGDVVELQKDDEKFCAPPSSPSSPSYTSPTYSPSPTYSSPSPSYSSPTYSSPSPSSSSSSPVTSSPTPPSYSSPTYSSPSPTYSSPVYSSPSPYYSPSPSSGSSPVVYAPVSSPSTPYPTTPSPDCPPLASWFTSPSSGSSSWWDDQLAAESHKELKSTDSNNAAAAAAAAAGVKEEENKEATTDEYGEKKLTIPGFLPSPPPPSPPLIPASGPYSGAPETSPAPGTCAYWSSNNSDIPGFLEGALVNLLQLLGINLGALPFSTTTTLVEALNNRRTDAYGALMRQGSAALINSYHFANYAYTPQEVREGFNGALFSEQAAAVQAVKFENANRGVYVRAAAP</sequence>
<keyword evidence="2" id="KW-0732">Signal</keyword>
<feature type="compositionally biased region" description="Low complexity" evidence="1">
    <location>
        <begin position="165"/>
        <end position="178"/>
    </location>
</feature>
<dbReference type="Proteomes" id="UP001497444">
    <property type="component" value="Chromosome 9"/>
</dbReference>
<feature type="compositionally biased region" description="Pro residues" evidence="1">
    <location>
        <begin position="150"/>
        <end position="161"/>
    </location>
</feature>
<name>A0ABP0XIF5_9BRYO</name>
<feature type="region of interest" description="Disordered" evidence="1">
    <location>
        <begin position="46"/>
        <end position="180"/>
    </location>
</feature>
<gene>
    <name evidence="3" type="ORF">CSSPJE1EN1_LOCUS24333</name>
</gene>
<reference evidence="3" key="1">
    <citation type="submission" date="2024-02" db="EMBL/GenBank/DDBJ databases">
        <authorList>
            <consortium name="ELIXIR-Norway"/>
            <consortium name="Elixir Norway"/>
        </authorList>
    </citation>
    <scope>NUCLEOTIDE SEQUENCE</scope>
</reference>
<feature type="signal peptide" evidence="2">
    <location>
        <begin position="1"/>
        <end position="27"/>
    </location>
</feature>
<feature type="compositionally biased region" description="Low complexity" evidence="1">
    <location>
        <begin position="56"/>
        <end position="99"/>
    </location>
</feature>
<dbReference type="PRINTS" id="PR01217">
    <property type="entry name" value="PRICHEXTENSN"/>
</dbReference>
<dbReference type="PANTHER" id="PTHR33210:SF18">
    <property type="entry name" value="PROTODERMAL FACTOR 1"/>
    <property type="match status" value="1"/>
</dbReference>
<accession>A0ABP0XIF5</accession>
<feature type="region of interest" description="Disordered" evidence="1">
    <location>
        <begin position="203"/>
        <end position="257"/>
    </location>
</feature>
<feature type="compositionally biased region" description="Basic and acidic residues" evidence="1">
    <location>
        <begin position="208"/>
        <end position="226"/>
    </location>
</feature>
<evidence type="ECO:0000313" key="4">
    <source>
        <dbReference type="Proteomes" id="UP001497444"/>
    </source>
</evidence>
<feature type="compositionally biased region" description="Pro residues" evidence="1">
    <location>
        <begin position="232"/>
        <end position="243"/>
    </location>
</feature>
<proteinExistence type="predicted"/>
<organism evidence="3 4">
    <name type="scientific">Sphagnum jensenii</name>
    <dbReference type="NCBI Taxonomy" id="128206"/>
    <lineage>
        <taxon>Eukaryota</taxon>
        <taxon>Viridiplantae</taxon>
        <taxon>Streptophyta</taxon>
        <taxon>Embryophyta</taxon>
        <taxon>Bryophyta</taxon>
        <taxon>Sphagnophytina</taxon>
        <taxon>Sphagnopsida</taxon>
        <taxon>Sphagnales</taxon>
        <taxon>Sphagnaceae</taxon>
        <taxon>Sphagnum</taxon>
    </lineage>
</organism>